<proteinExistence type="predicted"/>
<dbReference type="InterPro" id="IPR032620">
    <property type="entry name" value="DUF4882"/>
</dbReference>
<dbReference type="RefSeq" id="WP_004653631.1">
    <property type="nucleotide sequence ID" value="NZ_KB849179.1"/>
</dbReference>
<comment type="caution">
    <text evidence="2">The sequence shown here is derived from an EMBL/GenBank/DDBJ whole genome shotgun (WGS) entry which is preliminary data.</text>
</comment>
<evidence type="ECO:0000313" key="3">
    <source>
        <dbReference type="Proteomes" id="UP000013034"/>
    </source>
</evidence>
<dbReference type="Pfam" id="PF16223">
    <property type="entry name" value="DUF4882"/>
    <property type="match status" value="1"/>
</dbReference>
<keyword evidence="3" id="KW-1185">Reference proteome</keyword>
<dbReference type="EMBL" id="APOI01000014">
    <property type="protein sequence ID" value="ENU24183.1"/>
    <property type="molecule type" value="Genomic_DNA"/>
</dbReference>
<sequence length="269" mass="28848">MIIYTERSIIKKVKDVKKIILGTLISAVSISSTFAACTYNFDATQAQITTAFAGFQKFPAISGQKTSFTVAATAENSQQMFIAANGNAISGQNNGSNVPQSGIFAYEYKVKVPTILLINNEQIFMYPNYADAYYSNGKGQIVALYANHLQGSTTPNKVMFAVGSTVDGATGMIELPVTSTSDGYQNIGIYVNQDTKQVGVIFNGVNKGYVSTNPSKITSLAFTNGMAYYGIDSTSPNIGNMYSIELITDSTKLTQTYPTGTKDICGNTI</sequence>
<gene>
    <name evidence="2" type="ORF">F993_01499</name>
</gene>
<dbReference type="Proteomes" id="UP000013034">
    <property type="component" value="Unassembled WGS sequence"/>
</dbReference>
<keyword evidence="1" id="KW-0732">Signal</keyword>
<evidence type="ECO:0000313" key="2">
    <source>
        <dbReference type="EMBL" id="ENU24183.1"/>
    </source>
</evidence>
<protein>
    <recommendedName>
        <fullName evidence="4">DUF4882 domain-containing protein</fullName>
    </recommendedName>
</protein>
<evidence type="ECO:0008006" key="4">
    <source>
        <dbReference type="Google" id="ProtNLM"/>
    </source>
</evidence>
<name>A0ABN0JG37_9GAMM</name>
<accession>A0ABN0JG37</accession>
<organism evidence="2 3">
    <name type="scientific">Acinetobacter proteolyticus</name>
    <dbReference type="NCBI Taxonomy" id="1776741"/>
    <lineage>
        <taxon>Bacteria</taxon>
        <taxon>Pseudomonadati</taxon>
        <taxon>Pseudomonadota</taxon>
        <taxon>Gammaproteobacteria</taxon>
        <taxon>Moraxellales</taxon>
        <taxon>Moraxellaceae</taxon>
        <taxon>Acinetobacter</taxon>
    </lineage>
</organism>
<reference evidence="2 3" key="1">
    <citation type="submission" date="2013-02" db="EMBL/GenBank/DDBJ databases">
        <title>The Genome Sequence of Acinetobacter sp. NIPH 809.</title>
        <authorList>
            <consortium name="The Broad Institute Genome Sequencing Platform"/>
            <consortium name="The Broad Institute Genome Sequencing Center for Infectious Disease"/>
            <person name="Cerqueira G."/>
            <person name="Feldgarden M."/>
            <person name="Courvalin P."/>
            <person name="Perichon B."/>
            <person name="Grillot-Courvalin C."/>
            <person name="Clermont D."/>
            <person name="Rocha E."/>
            <person name="Yoon E.-J."/>
            <person name="Nemec A."/>
            <person name="Walker B."/>
            <person name="Young S.K."/>
            <person name="Zeng Q."/>
            <person name="Gargeya S."/>
            <person name="Fitzgerald M."/>
            <person name="Haas B."/>
            <person name="Abouelleil A."/>
            <person name="Alvarado L."/>
            <person name="Arachchi H.M."/>
            <person name="Berlin A.M."/>
            <person name="Chapman S.B."/>
            <person name="Dewar J."/>
            <person name="Goldberg J."/>
            <person name="Griggs A."/>
            <person name="Gujja S."/>
            <person name="Hansen M."/>
            <person name="Howarth C."/>
            <person name="Imamovic A."/>
            <person name="Larimer J."/>
            <person name="McCowan C."/>
            <person name="Murphy C."/>
            <person name="Neiman D."/>
            <person name="Pearson M."/>
            <person name="Priest M."/>
            <person name="Roberts A."/>
            <person name="Saif S."/>
            <person name="Shea T."/>
            <person name="Sisk P."/>
            <person name="Sykes S."/>
            <person name="Wortman J."/>
            <person name="Nusbaum C."/>
            <person name="Birren B."/>
        </authorList>
    </citation>
    <scope>NUCLEOTIDE SEQUENCE [LARGE SCALE GENOMIC DNA]</scope>
    <source>
        <strain evidence="2 3">NIPH 809</strain>
    </source>
</reference>
<evidence type="ECO:0000256" key="1">
    <source>
        <dbReference type="SAM" id="SignalP"/>
    </source>
</evidence>
<feature type="chain" id="PRO_5047048023" description="DUF4882 domain-containing protein" evidence="1">
    <location>
        <begin position="36"/>
        <end position="269"/>
    </location>
</feature>
<feature type="signal peptide" evidence="1">
    <location>
        <begin position="1"/>
        <end position="35"/>
    </location>
</feature>